<evidence type="ECO:0000313" key="2">
    <source>
        <dbReference type="EMBL" id="RGQ46970.1"/>
    </source>
</evidence>
<keyword evidence="1" id="KW-0472">Membrane</keyword>
<keyword evidence="1" id="KW-0812">Transmembrane</keyword>
<proteinExistence type="predicted"/>
<reference evidence="2 3" key="1">
    <citation type="submission" date="2018-08" db="EMBL/GenBank/DDBJ databases">
        <title>A genome reference for cultivated species of the human gut microbiota.</title>
        <authorList>
            <person name="Zou Y."/>
            <person name="Xue W."/>
            <person name="Luo G."/>
        </authorList>
    </citation>
    <scope>NUCLEOTIDE SEQUENCE [LARGE SCALE GENOMIC DNA]</scope>
    <source>
        <strain evidence="2 3">AF28-11</strain>
    </source>
</reference>
<evidence type="ECO:0000313" key="3">
    <source>
        <dbReference type="Proteomes" id="UP000283680"/>
    </source>
</evidence>
<feature type="transmembrane region" description="Helical" evidence="1">
    <location>
        <begin position="145"/>
        <end position="166"/>
    </location>
</feature>
<protein>
    <submittedName>
        <fullName evidence="2">Uncharacterized protein</fullName>
    </submittedName>
</protein>
<dbReference type="EMBL" id="QRTH01000020">
    <property type="protein sequence ID" value="RGQ46970.1"/>
    <property type="molecule type" value="Genomic_DNA"/>
</dbReference>
<comment type="caution">
    <text evidence="2">The sequence shown here is derived from an EMBL/GenBank/DDBJ whole genome shotgun (WGS) entry which is preliminary data.</text>
</comment>
<accession>A0A412B4C4</accession>
<dbReference type="RefSeq" id="WP_087395705.1">
    <property type="nucleotide sequence ID" value="NZ_JAQENE010000028.1"/>
</dbReference>
<name>A0A412B4C4_BACUN</name>
<evidence type="ECO:0000256" key="1">
    <source>
        <dbReference type="SAM" id="Phobius"/>
    </source>
</evidence>
<gene>
    <name evidence="2" type="ORF">DWY92_19840</name>
</gene>
<keyword evidence="1" id="KW-1133">Transmembrane helix</keyword>
<dbReference type="Proteomes" id="UP000283680">
    <property type="component" value="Unassembled WGS sequence"/>
</dbReference>
<organism evidence="2 3">
    <name type="scientific">Bacteroides uniformis</name>
    <dbReference type="NCBI Taxonomy" id="820"/>
    <lineage>
        <taxon>Bacteria</taxon>
        <taxon>Pseudomonadati</taxon>
        <taxon>Bacteroidota</taxon>
        <taxon>Bacteroidia</taxon>
        <taxon>Bacteroidales</taxon>
        <taxon>Bacteroidaceae</taxon>
        <taxon>Bacteroides</taxon>
    </lineage>
</organism>
<sequence length="235" mass="26519">MLEAHREYQDYVATGVMTLRVFALQFLDGHHYAENDNAADKNIHRKALGAIGILLLERTDLVKQFFTRSSLEAPDIDKVIFLVYTERRDDGKQNPGTSGTASANRVQEQRLSCAIRAEDMPLLADCANDSSFFQKKVTVQEMNGLMYGTLTTPLVALNLMGIAYFFDCLSAMNLVSRCWQTVLERSGSILLQGKNKPQTRSNFSSALNRARSNGIFSNKNDIDILMKHIREKYVR</sequence>
<dbReference type="AlphaFoldDB" id="A0A412B4C4"/>